<dbReference type="InterPro" id="IPR021935">
    <property type="entry name" value="SGSM1/2_RBD"/>
</dbReference>
<dbReference type="SUPFAM" id="SSF54897">
    <property type="entry name" value="Protease propeptides/inhibitors"/>
    <property type="match status" value="1"/>
</dbReference>
<proteinExistence type="predicted"/>
<name>A0A2P6NUV4_9EUKA</name>
<evidence type="ECO:0000256" key="3">
    <source>
        <dbReference type="ARBA" id="ARBA00022670"/>
    </source>
</evidence>
<evidence type="ECO:0000256" key="6">
    <source>
        <dbReference type="ARBA" id="ARBA00022825"/>
    </source>
</evidence>
<gene>
    <name evidence="13" type="ORF">PROFUN_02453</name>
</gene>
<organism evidence="13 14">
    <name type="scientific">Planoprotostelium fungivorum</name>
    <dbReference type="NCBI Taxonomy" id="1890364"/>
    <lineage>
        <taxon>Eukaryota</taxon>
        <taxon>Amoebozoa</taxon>
        <taxon>Evosea</taxon>
        <taxon>Variosea</taxon>
        <taxon>Cavosteliida</taxon>
        <taxon>Cavosteliaceae</taxon>
        <taxon>Planoprotostelium</taxon>
    </lineage>
</organism>
<dbReference type="PROSITE" id="PS51695">
    <property type="entry name" value="SEDOLISIN"/>
    <property type="match status" value="1"/>
</dbReference>
<evidence type="ECO:0000256" key="8">
    <source>
        <dbReference type="ARBA" id="ARBA00023145"/>
    </source>
</evidence>
<dbReference type="GO" id="GO:0005737">
    <property type="term" value="C:cytoplasm"/>
    <property type="evidence" value="ECO:0007669"/>
    <property type="project" value="UniProtKB-ARBA"/>
</dbReference>
<dbReference type="InterPro" id="IPR036852">
    <property type="entry name" value="Peptidase_S8/S53_dom_sf"/>
</dbReference>
<dbReference type="OrthoDB" id="14633at2759"/>
<dbReference type="STRING" id="1890364.A0A2P6NUV4"/>
<dbReference type="InterPro" id="IPR015366">
    <property type="entry name" value="S53_propep"/>
</dbReference>
<feature type="active site" description="Charge relay system" evidence="9">
    <location>
        <position position="462"/>
    </location>
</feature>
<dbReference type="Gene3D" id="1.10.472.80">
    <property type="entry name" value="Ypt/Rab-GAP domain of gyp1p, domain 3"/>
    <property type="match status" value="1"/>
</dbReference>
<keyword evidence="14" id="KW-1185">Reference proteome</keyword>
<dbReference type="CDD" id="cd04056">
    <property type="entry name" value="Peptidases_S53"/>
    <property type="match status" value="1"/>
</dbReference>
<dbReference type="GO" id="GO:0046872">
    <property type="term" value="F:metal ion binding"/>
    <property type="evidence" value="ECO:0007669"/>
    <property type="project" value="UniProtKB-KW"/>
</dbReference>
<evidence type="ECO:0000256" key="5">
    <source>
        <dbReference type="ARBA" id="ARBA00022801"/>
    </source>
</evidence>
<evidence type="ECO:0000259" key="12">
    <source>
        <dbReference type="PROSITE" id="PS51695"/>
    </source>
</evidence>
<evidence type="ECO:0000259" key="11">
    <source>
        <dbReference type="PROSITE" id="PS50086"/>
    </source>
</evidence>
<evidence type="ECO:0000256" key="4">
    <source>
        <dbReference type="ARBA" id="ARBA00022723"/>
    </source>
</evidence>
<dbReference type="InterPro" id="IPR000195">
    <property type="entry name" value="Rab-GAP-TBC_dom"/>
</dbReference>
<dbReference type="GO" id="GO:0006508">
    <property type="term" value="P:proteolysis"/>
    <property type="evidence" value="ECO:0007669"/>
    <property type="project" value="UniProtKB-KW"/>
</dbReference>
<evidence type="ECO:0000256" key="10">
    <source>
        <dbReference type="SAM" id="MobiDB-lite"/>
    </source>
</evidence>
<dbReference type="Pfam" id="PF00566">
    <property type="entry name" value="RabGAP-TBC"/>
    <property type="match status" value="1"/>
</dbReference>
<keyword evidence="5 9" id="KW-0378">Hydrolase</keyword>
<feature type="compositionally biased region" description="Basic and acidic residues" evidence="10">
    <location>
        <begin position="1025"/>
        <end position="1040"/>
    </location>
</feature>
<feature type="domain" description="Peptidase S53" evidence="12">
    <location>
        <begin position="389"/>
        <end position="748"/>
    </location>
</feature>
<dbReference type="Pfam" id="PF12068">
    <property type="entry name" value="PH_RBD"/>
    <property type="match status" value="1"/>
</dbReference>
<dbReference type="InterPro" id="IPR000209">
    <property type="entry name" value="Peptidase_S8/S53_dom"/>
</dbReference>
<dbReference type="SMART" id="SM00164">
    <property type="entry name" value="TBC"/>
    <property type="match status" value="1"/>
</dbReference>
<keyword evidence="2" id="KW-0343">GTPase activation</keyword>
<dbReference type="InParanoid" id="A0A2P6NUV4"/>
<evidence type="ECO:0000313" key="13">
    <source>
        <dbReference type="EMBL" id="PRP87753.1"/>
    </source>
</evidence>
<keyword evidence="8" id="KW-0865">Zymogen</keyword>
<feature type="active site" description="Charge relay system" evidence="9">
    <location>
        <position position="458"/>
    </location>
</feature>
<dbReference type="EMBL" id="MDYQ01000018">
    <property type="protein sequence ID" value="PRP87753.1"/>
    <property type="molecule type" value="Genomic_DNA"/>
</dbReference>
<keyword evidence="4" id="KW-0479">Metal-binding</keyword>
<evidence type="ECO:0000256" key="9">
    <source>
        <dbReference type="PROSITE-ProRule" id="PRU01032"/>
    </source>
</evidence>
<feature type="active site" description="Charge relay system" evidence="9">
    <location>
        <position position="661"/>
    </location>
</feature>
<dbReference type="SUPFAM" id="SSF52743">
    <property type="entry name" value="Subtilisin-like"/>
    <property type="match status" value="1"/>
</dbReference>
<evidence type="ECO:0000256" key="7">
    <source>
        <dbReference type="ARBA" id="ARBA00022837"/>
    </source>
</evidence>
<comment type="caution">
    <text evidence="13">The sequence shown here is derived from an EMBL/GenBank/DDBJ whole genome shotgun (WGS) entry which is preliminary data.</text>
</comment>
<evidence type="ECO:0000256" key="1">
    <source>
        <dbReference type="ARBA" id="ARBA00001913"/>
    </source>
</evidence>
<comment type="caution">
    <text evidence="9">Lacks conserved residue(s) required for the propagation of feature annotation.</text>
</comment>
<dbReference type="PROSITE" id="PS00138">
    <property type="entry name" value="SUBTILASE_SER"/>
    <property type="match status" value="1"/>
</dbReference>
<feature type="region of interest" description="Disordered" evidence="10">
    <location>
        <begin position="953"/>
        <end position="980"/>
    </location>
</feature>
<dbReference type="InterPro" id="IPR035969">
    <property type="entry name" value="Rab-GAP_TBC_sf"/>
</dbReference>
<dbReference type="Pfam" id="PF00082">
    <property type="entry name" value="Peptidase_S8"/>
    <property type="match status" value="1"/>
</dbReference>
<dbReference type="PANTHER" id="PTHR14218:SF15">
    <property type="entry name" value="TRIPEPTIDYL-PEPTIDASE 1"/>
    <property type="match status" value="1"/>
</dbReference>
<dbReference type="Pfam" id="PF00173">
    <property type="entry name" value="Cyt-b5"/>
    <property type="match status" value="1"/>
</dbReference>
<dbReference type="GO" id="GO:0004252">
    <property type="term" value="F:serine-type endopeptidase activity"/>
    <property type="evidence" value="ECO:0007669"/>
    <property type="project" value="UniProtKB-UniRule"/>
</dbReference>
<dbReference type="Gene3D" id="3.40.50.200">
    <property type="entry name" value="Peptidase S8/S53 domain"/>
    <property type="match status" value="1"/>
</dbReference>
<dbReference type="Gene3D" id="2.30.29.230">
    <property type="match status" value="1"/>
</dbReference>
<dbReference type="InterPro" id="IPR036400">
    <property type="entry name" value="Cyt_B5-like_heme/steroid_sf"/>
</dbReference>
<dbReference type="InterPro" id="IPR030400">
    <property type="entry name" value="Sedolisin_dom"/>
</dbReference>
<feature type="domain" description="Rab-GAP TBC" evidence="11">
    <location>
        <begin position="1100"/>
        <end position="1319"/>
    </location>
</feature>
<reference evidence="13 14" key="1">
    <citation type="journal article" date="2018" name="Genome Biol. Evol.">
        <title>Multiple Roots of Fruiting Body Formation in Amoebozoa.</title>
        <authorList>
            <person name="Hillmann F."/>
            <person name="Forbes G."/>
            <person name="Novohradska S."/>
            <person name="Ferling I."/>
            <person name="Riege K."/>
            <person name="Groth M."/>
            <person name="Westermann M."/>
            <person name="Marz M."/>
            <person name="Spaller T."/>
            <person name="Winckler T."/>
            <person name="Schaap P."/>
            <person name="Glockner G."/>
        </authorList>
    </citation>
    <scope>NUCLEOTIDE SEQUENCE [LARGE SCALE GENOMIC DNA]</scope>
    <source>
        <strain evidence="13 14">Jena</strain>
    </source>
</reference>
<accession>A0A2P6NUV4</accession>
<keyword evidence="6 9" id="KW-0720">Serine protease</keyword>
<dbReference type="Gene3D" id="1.10.8.270">
    <property type="entry name" value="putative rabgap domain of human tbc1 domain family member 14 like domains"/>
    <property type="match status" value="1"/>
</dbReference>
<dbReference type="SUPFAM" id="SSF47923">
    <property type="entry name" value="Ypt/Rab-GAP domain of gyp1p"/>
    <property type="match status" value="2"/>
</dbReference>
<dbReference type="InterPro" id="IPR023828">
    <property type="entry name" value="Peptidase_S8_Ser-AS"/>
</dbReference>
<keyword evidence="7" id="KW-0106">Calcium</keyword>
<dbReference type="InterPro" id="IPR050819">
    <property type="entry name" value="Tripeptidyl-peptidase_I"/>
</dbReference>
<dbReference type="GO" id="GO:0005096">
    <property type="term" value="F:GTPase activator activity"/>
    <property type="evidence" value="ECO:0007669"/>
    <property type="project" value="UniProtKB-KW"/>
</dbReference>
<dbReference type="SMART" id="SM00944">
    <property type="entry name" value="Pro-kuma_activ"/>
    <property type="match status" value="1"/>
</dbReference>
<dbReference type="CDD" id="cd11377">
    <property type="entry name" value="Pro-peptidase_S53"/>
    <property type="match status" value="1"/>
</dbReference>
<feature type="region of interest" description="Disordered" evidence="10">
    <location>
        <begin position="1009"/>
        <end position="1040"/>
    </location>
</feature>
<comment type="cofactor">
    <cofactor evidence="1">
        <name>Ca(2+)</name>
        <dbReference type="ChEBI" id="CHEBI:29108"/>
    </cofactor>
</comment>
<dbReference type="Proteomes" id="UP000241769">
    <property type="component" value="Unassembled WGS sequence"/>
</dbReference>
<evidence type="ECO:0000313" key="14">
    <source>
        <dbReference type="Proteomes" id="UP000241769"/>
    </source>
</evidence>
<protein>
    <submittedName>
        <fullName evidence="13">GTPase-activating protein gyp7-like</fullName>
    </submittedName>
</protein>
<dbReference type="GO" id="GO:0008240">
    <property type="term" value="F:tripeptidyl-peptidase activity"/>
    <property type="evidence" value="ECO:0007669"/>
    <property type="project" value="TreeGrafter"/>
</dbReference>
<dbReference type="Pfam" id="PF09286">
    <property type="entry name" value="Pro-kuma_activ"/>
    <property type="match status" value="1"/>
</dbReference>
<dbReference type="Gene3D" id="3.10.120.10">
    <property type="entry name" value="Cytochrome b5-like heme/steroid binding domain"/>
    <property type="match status" value="1"/>
</dbReference>
<dbReference type="PANTHER" id="PTHR14218">
    <property type="entry name" value="PROTEASE S8 TRIPEPTIDYL PEPTIDASE I CLN2"/>
    <property type="match status" value="1"/>
</dbReference>
<dbReference type="PROSITE" id="PS50086">
    <property type="entry name" value="TBC_RABGAP"/>
    <property type="match status" value="1"/>
</dbReference>
<evidence type="ECO:0000256" key="2">
    <source>
        <dbReference type="ARBA" id="ARBA00022468"/>
    </source>
</evidence>
<dbReference type="SUPFAM" id="SSF55856">
    <property type="entry name" value="Cytochrome b5-like heme/steroid binding domain"/>
    <property type="match status" value="1"/>
</dbReference>
<dbReference type="InterPro" id="IPR001199">
    <property type="entry name" value="Cyt_B5-like_heme/steroid-bd"/>
</dbReference>
<sequence>MSHKKQTFITIDEYIYDVTKFIASHPGEGIHDMYLRNWHLKNASAEFEQYHNTEEAFNWIETAQKNKYDPETGIFCIGPSYFAKRIPSYFRFYSTEESLESAAKDLLPNTFFLVPKENDLQLVIKDVNSEIHRVDVTVRDKKWKSDTAGYESPASATPENAIDAAVVQRGTDLMSHRQDLRTKTGSSLVQESTTELLRESGAPQLAFSKQMNSFTRRTVHRLVSPLRVSVWNRIGRASPDLIHSVVFAISNFDNAAATCDSLLRKTSEPSSRFYGQHKSLAEINEMFINREAVGRVEAWLNLQGLSFETTGEYIKVTDSISKLETLLDAQFHAFKRPEAIERLYFKSDFHTIPNEIVNDVQFILNLDLPKIIPRKITRSIASLYDDDYEVTPSLINSYYKISNNTVSMATQAIYEAEGQGFSPEDLSDFQTQFSLPLIPLSTGTGDNSDHACPDDCLESNLDVQYLIAVSQSMETHYNSIDSSSSEPFYDWIIRLSQARQIAQVHSVSYASFENQQSPDMMKRFNLEVCKINLRGVTIVVGSGDDGVIGQTSGCGFNPYFPANSPYVLTVGATVGPESGNPEVTCTDDNGCDFTTGGGFSSTFKRPAYQDSAVLHYLATAPSLPDRSSFASSGRGYPDIAALGSNYAILVQGQIQTISGTSASTPVIAAMISLINERRLQKGKQTLGFVNPAVYEAPASVWNDMTNGRNNCNSDGCCDEGFNATVGWDPLSGLGSPRFDKLSAYLREGPKVRSPCPQPNSSNFGSVPRELVFPTPFRGSGADKQRVFRPQHHIKNPESMATKGLIIGEQIVYSRDDVFIYPSKDQVIPGSLRILKQGNHIFLSWDPKARDQAARAASQPYAMKVSIGDLRSLKRFIPTIGVSHMILISKEGFAFPPMFFHSGGVREFLGALRMFATLRRSDDEPNLFFLSEYSEDPASHDNLRTSLESLNKSYSYPSTLDGNNQAQPPALHMTPDVSKTPKKEESFSQNLFESFSKVTQFARNAGQQLDRIANGGDNKAKTIQSPKDRKSEAKPEKISETRISEGGFEIVEEVLKPAPQLVLPIVQRTDPVDEISWKSLQDERGAIVEPQKAKEMIFRGGAKEEIRGEVWRYLLGYYPWSSTREERTAIEKEKRDEYEKWKGVWNMFHKDPNCKFTKLERKAHAIEKDVLRTDRHVEFYANGDAKNPHLKSLHDILLTYVFMNYDLGYVQGMNEFLSPIFYVMRDESAAFWSFHGLMQSFENNFHRDQNGMHTQLLQLSNVLQTLDPDMHAFLDILLRCIRDRECLNMFFCFRWLLIHFKREFKFDEIMRLWEVCWTNHLTPNFHLFIACSIIISFRTEIMSETSNFDDLIKFTNDKSDKIDLNKTLIHAEQLFVHFRDDPKVDPELKKSIQSRAEWGRKPSTAPANLFLEAQSQ</sequence>
<feature type="compositionally biased region" description="Polar residues" evidence="10">
    <location>
        <begin position="953"/>
        <end position="966"/>
    </location>
</feature>
<keyword evidence="3 9" id="KW-0645">Protease</keyword>